<dbReference type="Gene3D" id="1.10.287.130">
    <property type="match status" value="1"/>
</dbReference>
<dbReference type="InterPro" id="IPR005467">
    <property type="entry name" value="His_kinase_dom"/>
</dbReference>
<feature type="transmembrane region" description="Helical" evidence="3">
    <location>
        <begin position="7"/>
        <end position="27"/>
    </location>
</feature>
<name>A0A239FKA1_9FIRM</name>
<accession>A0A239FKA1</accession>
<dbReference type="RefSeq" id="WP_089283502.1">
    <property type="nucleotide sequence ID" value="NZ_FZOJ01000013.1"/>
</dbReference>
<keyword evidence="2" id="KW-0902">Two-component regulatory system</keyword>
<dbReference type="OrthoDB" id="1677679at2"/>
<keyword evidence="1 5" id="KW-0418">Kinase</keyword>
<dbReference type="GO" id="GO:0016301">
    <property type="term" value="F:kinase activity"/>
    <property type="evidence" value="ECO:0007669"/>
    <property type="project" value="UniProtKB-KW"/>
</dbReference>
<dbReference type="Pfam" id="PF14689">
    <property type="entry name" value="SPOB_a"/>
    <property type="match status" value="1"/>
</dbReference>
<evidence type="ECO:0000256" key="2">
    <source>
        <dbReference type="ARBA" id="ARBA00023012"/>
    </source>
</evidence>
<feature type="domain" description="Histidine kinase" evidence="4">
    <location>
        <begin position="175"/>
        <end position="278"/>
    </location>
</feature>
<dbReference type="InterPro" id="IPR036890">
    <property type="entry name" value="HATPase_C_sf"/>
</dbReference>
<dbReference type="SMART" id="SM00387">
    <property type="entry name" value="HATPase_c"/>
    <property type="match status" value="1"/>
</dbReference>
<evidence type="ECO:0000313" key="6">
    <source>
        <dbReference type="Proteomes" id="UP000198304"/>
    </source>
</evidence>
<keyword evidence="1 5" id="KW-0808">Transferase</keyword>
<dbReference type="PANTHER" id="PTHR40448:SF1">
    <property type="entry name" value="TWO-COMPONENT SENSOR HISTIDINE KINASE"/>
    <property type="match status" value="1"/>
</dbReference>
<dbReference type="SUPFAM" id="SSF55874">
    <property type="entry name" value="ATPase domain of HSP90 chaperone/DNA topoisomerase II/histidine kinase"/>
    <property type="match status" value="1"/>
</dbReference>
<dbReference type="GO" id="GO:0000160">
    <property type="term" value="P:phosphorelay signal transduction system"/>
    <property type="evidence" value="ECO:0007669"/>
    <property type="project" value="UniProtKB-KW"/>
</dbReference>
<organism evidence="5 6">
    <name type="scientific">Anaerovirgula multivorans</name>
    <dbReference type="NCBI Taxonomy" id="312168"/>
    <lineage>
        <taxon>Bacteria</taxon>
        <taxon>Bacillati</taxon>
        <taxon>Bacillota</taxon>
        <taxon>Clostridia</taxon>
        <taxon>Peptostreptococcales</taxon>
        <taxon>Natronincolaceae</taxon>
        <taxon>Anaerovirgula</taxon>
    </lineage>
</organism>
<dbReference type="InterPro" id="IPR039506">
    <property type="entry name" value="SPOB_a"/>
</dbReference>
<evidence type="ECO:0000313" key="5">
    <source>
        <dbReference type="EMBL" id="SNS57255.1"/>
    </source>
</evidence>
<dbReference type="InterPro" id="IPR003594">
    <property type="entry name" value="HATPase_dom"/>
</dbReference>
<reference evidence="5 6" key="1">
    <citation type="submission" date="2017-06" db="EMBL/GenBank/DDBJ databases">
        <authorList>
            <person name="Kim H.J."/>
            <person name="Triplett B.A."/>
        </authorList>
    </citation>
    <scope>NUCLEOTIDE SEQUENCE [LARGE SCALE GENOMIC DNA]</scope>
    <source>
        <strain evidence="5 6">SCA</strain>
    </source>
</reference>
<dbReference type="PANTHER" id="PTHR40448">
    <property type="entry name" value="TWO-COMPONENT SENSOR HISTIDINE KINASE"/>
    <property type="match status" value="1"/>
</dbReference>
<proteinExistence type="predicted"/>
<dbReference type="GO" id="GO:0042802">
    <property type="term" value="F:identical protein binding"/>
    <property type="evidence" value="ECO:0007669"/>
    <property type="project" value="TreeGrafter"/>
</dbReference>
<dbReference type="Gene3D" id="3.30.565.10">
    <property type="entry name" value="Histidine kinase-like ATPase, C-terminal domain"/>
    <property type="match status" value="1"/>
</dbReference>
<keyword evidence="6" id="KW-1185">Reference proteome</keyword>
<keyword evidence="3" id="KW-0472">Membrane</keyword>
<protein>
    <submittedName>
        <fullName evidence="5">Sensor_kinase_SpoOB-type, alpha-helical domain</fullName>
    </submittedName>
</protein>
<evidence type="ECO:0000259" key="4">
    <source>
        <dbReference type="PROSITE" id="PS50109"/>
    </source>
</evidence>
<dbReference type="EMBL" id="FZOJ01000013">
    <property type="protein sequence ID" value="SNS57255.1"/>
    <property type="molecule type" value="Genomic_DNA"/>
</dbReference>
<sequence length="283" mass="32109">MFKNKDVFIILTILAQSVSIVILNQVIYASDDLNYFKKFLPYVNLLILVLTAFVLISIRQIGDNMRKKVEANLLKSYLNQIGELMTTLQVQKHEHTRHIQTIQAMLYLDEVGSAKEYIGGVSEKYRYANEIIYVGNPVLTALLNGKRKVAESKSIDFDFAIKCNVSKIKIAPWDLSSILGNLLDNAFEAVIENNGNKKVGLEMKLEDNKLAIYVYNNGPKISSKEQRLLFKSGYTTKGSMARGYGLFLVKKLVDQYNGTVKIGSEKRTVFIIYFPIEEVLEND</sequence>
<feature type="transmembrane region" description="Helical" evidence="3">
    <location>
        <begin position="39"/>
        <end position="58"/>
    </location>
</feature>
<evidence type="ECO:0000256" key="1">
    <source>
        <dbReference type="ARBA" id="ARBA00022777"/>
    </source>
</evidence>
<keyword evidence="3" id="KW-0812">Transmembrane</keyword>
<evidence type="ECO:0000256" key="3">
    <source>
        <dbReference type="SAM" id="Phobius"/>
    </source>
</evidence>
<dbReference type="PROSITE" id="PS50109">
    <property type="entry name" value="HIS_KIN"/>
    <property type="match status" value="1"/>
</dbReference>
<dbReference type="Proteomes" id="UP000198304">
    <property type="component" value="Unassembled WGS sequence"/>
</dbReference>
<keyword evidence="3" id="KW-1133">Transmembrane helix</keyword>
<dbReference type="AlphaFoldDB" id="A0A239FKA1"/>
<gene>
    <name evidence="5" type="ORF">SAMN05446037_101357</name>
</gene>
<dbReference type="Pfam" id="PF02518">
    <property type="entry name" value="HATPase_c"/>
    <property type="match status" value="1"/>
</dbReference>